<keyword evidence="2" id="KW-1185">Reference proteome</keyword>
<dbReference type="AlphaFoldDB" id="A0A369UHI9"/>
<organism evidence="1 2">
    <name type="scientific">Dyella tabacisoli</name>
    <dbReference type="NCBI Taxonomy" id="2282381"/>
    <lineage>
        <taxon>Bacteria</taxon>
        <taxon>Pseudomonadati</taxon>
        <taxon>Pseudomonadota</taxon>
        <taxon>Gammaproteobacteria</taxon>
        <taxon>Lysobacterales</taxon>
        <taxon>Rhodanobacteraceae</taxon>
        <taxon>Dyella</taxon>
    </lineage>
</organism>
<proteinExistence type="predicted"/>
<accession>A0A369UHI9</accession>
<comment type="caution">
    <text evidence="1">The sequence shown here is derived from an EMBL/GenBank/DDBJ whole genome shotgun (WGS) entry which is preliminary data.</text>
</comment>
<reference evidence="1 2" key="1">
    <citation type="submission" date="2018-07" db="EMBL/GenBank/DDBJ databases">
        <title>Dyella tabacisoli L4-6T, whole genome shotgun sequence.</title>
        <authorList>
            <person name="Zhou X.-K."/>
            <person name="Li W.-J."/>
            <person name="Duan Y.-Q."/>
        </authorList>
    </citation>
    <scope>NUCLEOTIDE SEQUENCE [LARGE SCALE GENOMIC DNA]</scope>
    <source>
        <strain evidence="1 2">L4-6</strain>
    </source>
</reference>
<dbReference type="EMBL" id="QQAH01000020">
    <property type="protein sequence ID" value="RDD80214.1"/>
    <property type="molecule type" value="Genomic_DNA"/>
</dbReference>
<gene>
    <name evidence="1" type="ORF">DVJ77_18925</name>
</gene>
<dbReference type="Proteomes" id="UP000253782">
    <property type="component" value="Unassembled WGS sequence"/>
</dbReference>
<evidence type="ECO:0000313" key="2">
    <source>
        <dbReference type="Proteomes" id="UP000253782"/>
    </source>
</evidence>
<evidence type="ECO:0000313" key="1">
    <source>
        <dbReference type="EMBL" id="RDD80214.1"/>
    </source>
</evidence>
<protein>
    <submittedName>
        <fullName evidence="1">Uncharacterized protein</fullName>
    </submittedName>
</protein>
<sequence length="110" mass="11983">MSSSNDFELSAGLWRLDGSFSSSGEALMATIVKLPQHQWKLILPKDIQPADASNDVVLHRTGAHAYRATIAEGVEVNLTQTSADKAQIRIDTNNSKGFSKFGYSMSLVKN</sequence>
<name>A0A369UHI9_9GAMM</name>